<name>A0A2P2QH54_RHIMU</name>
<sequence length="38" mass="4330">MKKKIGKGNWKHNCIKQTITCMPSSIPILQLVSQINTF</sequence>
<dbReference type="AlphaFoldDB" id="A0A2P2QH54"/>
<dbReference type="EMBL" id="GGEC01085802">
    <property type="protein sequence ID" value="MBX66286.1"/>
    <property type="molecule type" value="Transcribed_RNA"/>
</dbReference>
<evidence type="ECO:0000313" key="1">
    <source>
        <dbReference type="EMBL" id="MBX66286.1"/>
    </source>
</evidence>
<organism evidence="1">
    <name type="scientific">Rhizophora mucronata</name>
    <name type="common">Asiatic mangrove</name>
    <dbReference type="NCBI Taxonomy" id="61149"/>
    <lineage>
        <taxon>Eukaryota</taxon>
        <taxon>Viridiplantae</taxon>
        <taxon>Streptophyta</taxon>
        <taxon>Embryophyta</taxon>
        <taxon>Tracheophyta</taxon>
        <taxon>Spermatophyta</taxon>
        <taxon>Magnoliopsida</taxon>
        <taxon>eudicotyledons</taxon>
        <taxon>Gunneridae</taxon>
        <taxon>Pentapetalae</taxon>
        <taxon>rosids</taxon>
        <taxon>fabids</taxon>
        <taxon>Malpighiales</taxon>
        <taxon>Rhizophoraceae</taxon>
        <taxon>Rhizophora</taxon>
    </lineage>
</organism>
<proteinExistence type="predicted"/>
<accession>A0A2P2QH54</accession>
<protein>
    <submittedName>
        <fullName evidence="1">Uncharacterized protein</fullName>
    </submittedName>
</protein>
<reference evidence="1" key="1">
    <citation type="submission" date="2018-02" db="EMBL/GenBank/DDBJ databases">
        <title>Rhizophora mucronata_Transcriptome.</title>
        <authorList>
            <person name="Meera S.P."/>
            <person name="Sreeshan A."/>
            <person name="Augustine A."/>
        </authorList>
    </citation>
    <scope>NUCLEOTIDE SEQUENCE</scope>
    <source>
        <tissue evidence="1">Leaf</tissue>
    </source>
</reference>